<dbReference type="GO" id="GO:0043805">
    <property type="term" value="F:indolepyruvate ferredoxin oxidoreductase activity"/>
    <property type="evidence" value="ECO:0007669"/>
    <property type="project" value="UniProtKB-EC"/>
</dbReference>
<protein>
    <submittedName>
        <fullName evidence="3">Indolepyruvate ferredoxin oxidoreductase</fullName>
        <ecNumber evidence="3">1.2.7.8</ecNumber>
    </submittedName>
</protein>
<dbReference type="SUPFAM" id="SSF53323">
    <property type="entry name" value="Pyruvate-ferredoxin oxidoreductase, PFOR, domain III"/>
    <property type="match status" value="1"/>
</dbReference>
<reference evidence="3" key="1">
    <citation type="submission" date="2023-07" db="EMBL/GenBank/DDBJ databases">
        <title>Sorghum-associated microbial communities from plants grown in Nebraska, USA.</title>
        <authorList>
            <person name="Schachtman D."/>
        </authorList>
    </citation>
    <scope>NUCLEOTIDE SEQUENCE</scope>
    <source>
        <strain evidence="3">DS1061</strain>
    </source>
</reference>
<dbReference type="RefSeq" id="WP_392393947.1">
    <property type="nucleotide sequence ID" value="NZ_JAURTK010000003.1"/>
</dbReference>
<feature type="domain" description="4Fe-4S ferredoxin-type" evidence="2">
    <location>
        <begin position="651"/>
        <end position="683"/>
    </location>
</feature>
<dbReference type="Pfam" id="PF20169">
    <property type="entry name" value="DUF6537"/>
    <property type="match status" value="1"/>
</dbReference>
<dbReference type="CDD" id="cd07034">
    <property type="entry name" value="TPP_PYR_PFOR_IOR-alpha_like"/>
    <property type="match status" value="1"/>
</dbReference>
<comment type="caution">
    <text evidence="3">The sequence shown here is derived from an EMBL/GenBank/DDBJ whole genome shotgun (WGS) entry which is preliminary data.</text>
</comment>
<dbReference type="InterPro" id="IPR046667">
    <property type="entry name" value="DUF6537"/>
</dbReference>
<organism evidence="3 4">
    <name type="scientific">Paraburkholderia caledonica</name>
    <dbReference type="NCBI Taxonomy" id="134536"/>
    <lineage>
        <taxon>Bacteria</taxon>
        <taxon>Pseudomonadati</taxon>
        <taxon>Pseudomonadota</taxon>
        <taxon>Betaproteobacteria</taxon>
        <taxon>Burkholderiales</taxon>
        <taxon>Burkholderiaceae</taxon>
        <taxon>Paraburkholderia</taxon>
    </lineage>
</organism>
<dbReference type="InterPro" id="IPR009014">
    <property type="entry name" value="Transketo_C/PFOR_II"/>
</dbReference>
<dbReference type="SUPFAM" id="SSF52518">
    <property type="entry name" value="Thiamin diphosphate-binding fold (THDP-binding)"/>
    <property type="match status" value="2"/>
</dbReference>
<dbReference type="Gene3D" id="3.40.920.10">
    <property type="entry name" value="Pyruvate-ferredoxin oxidoreductase, PFOR, domain III"/>
    <property type="match status" value="1"/>
</dbReference>
<keyword evidence="1 3" id="KW-0560">Oxidoreductase</keyword>
<dbReference type="Gene3D" id="3.40.50.970">
    <property type="match status" value="1"/>
</dbReference>
<name>A0AB73IF71_9BURK</name>
<dbReference type="InterPro" id="IPR002869">
    <property type="entry name" value="Pyrv_flavodox_OxRed_cen"/>
</dbReference>
<dbReference type="Proteomes" id="UP001229486">
    <property type="component" value="Unassembled WGS sequence"/>
</dbReference>
<dbReference type="SUPFAM" id="SSF52922">
    <property type="entry name" value="TK C-terminal domain-like"/>
    <property type="match status" value="1"/>
</dbReference>
<dbReference type="Pfam" id="PF01558">
    <property type="entry name" value="POR"/>
    <property type="match status" value="1"/>
</dbReference>
<dbReference type="PANTHER" id="PTHR48084">
    <property type="entry name" value="2-OXOGLUTARATE OXIDOREDUCTASE SUBUNIT KORB-RELATED"/>
    <property type="match status" value="1"/>
</dbReference>
<dbReference type="InterPro" id="IPR051457">
    <property type="entry name" value="2-oxoacid:Fd_oxidoreductase"/>
</dbReference>
<evidence type="ECO:0000259" key="2">
    <source>
        <dbReference type="PROSITE" id="PS51379"/>
    </source>
</evidence>
<dbReference type="InterPro" id="IPR017896">
    <property type="entry name" value="4Fe4S_Fe-S-bd"/>
</dbReference>
<evidence type="ECO:0000313" key="4">
    <source>
        <dbReference type="Proteomes" id="UP001229486"/>
    </source>
</evidence>
<dbReference type="EMBL" id="JAURTK010000003">
    <property type="protein sequence ID" value="MDP9647789.1"/>
    <property type="molecule type" value="Genomic_DNA"/>
</dbReference>
<dbReference type="AlphaFoldDB" id="A0AB73IF71"/>
<dbReference type="InterPro" id="IPR019752">
    <property type="entry name" value="Pyrv/ketoisovalerate_OxRed_cat"/>
</dbReference>
<gene>
    <name evidence="3" type="ORF">J2793_003235</name>
</gene>
<evidence type="ECO:0000313" key="3">
    <source>
        <dbReference type="EMBL" id="MDP9647789.1"/>
    </source>
</evidence>
<dbReference type="NCBIfam" id="NF009589">
    <property type="entry name" value="PRK13030.1"/>
    <property type="match status" value="1"/>
</dbReference>
<proteinExistence type="predicted"/>
<dbReference type="EC" id="1.2.7.8" evidence="3"/>
<evidence type="ECO:0000256" key="1">
    <source>
        <dbReference type="ARBA" id="ARBA00023002"/>
    </source>
</evidence>
<dbReference type="PROSITE" id="PS51379">
    <property type="entry name" value="4FE4S_FER_2"/>
    <property type="match status" value="1"/>
</dbReference>
<dbReference type="InterPro" id="IPR029061">
    <property type="entry name" value="THDP-binding"/>
</dbReference>
<sequence>MNNPVIEVEPAPTSEVSLDDKYRKERGYAYMSGSHALIRVMINQRIRDNDAGLNTAGFVSGYRGSPLAGFDTALWSAEAVLKQHQIKFLPAINEDLAATAVWGTQQLALFPQESTVDGVFSMWYGKGPGVDRSGDALKHGNGAGTSSLGGVLVAAADDHTAKSSTFGHQSEQALIAAFIPVLYPASVQDYLDFGVLGIAMGRYSGLWIGLKCVSDVIETSAVADVDPHRIDIRLPDKEFAADEDLHIRSPDVWAEQEPRIVRKRLPAALAFCRANRLNSIRIKGPKSKLGIVCAGKAYNDVMEALRLLGLSDDDIEKNGLAVLKIGMVWPLEPTILRDFATGLDELLVVEEKRPIIEQQIKDEFYSDALNGLPLVRVSGKGSGAIGGEWNRSGEACLLRSDYELTPVEVAGAIVARLRAQAGWTETRKREIEARLAALEAVGRVQAVAGAIRKPFFCSGCPHNTSTRVPEGSRATAGIGCHYMASSMDRRTESYTHMGGEGVPWVAQAQFSTRKHIFANIGDGTYFHSGSLAIRQAVAAHVSMTFKILYNDAAAMTGGQPVDGELTVDGITRQVAAEGVRRIAVVSDDIEQYRIRGTTFAAGTTVHDRAELDAVQRNLRDYEGVSVLVYDQTCASEKRRRRKKGTYPDPAKRVAINSEVCEGCGDCSVQSNCLSVEPLDTPLGRKRQINQSSCNKDFSCVQGFCPSFVSVEGGKLRSSQTKRSPEAMMADWPELPYPASPPMTDTVDILINGVGGTGVVTIGNLLGMAAHLEGHGCTVLDMAGLAQKGGAVWSHVRLASKRERMYASRIPSGSADLIIGCDLVVTAAPDTLSRIRKGKTRVVINGQTSPTSAFVANRDWQLPEAELKSHVESVCGDDFVDWVDAQDIARRHLGDTVFSNAIMLGFVWQQGLIPLARESIERAIELNGQAVKKNKLAFQIGRWLAVNPARFAAGKEVESVIVWRQKKKVVLDELIQSRVSLLAAYQSERYAREYETFVSEITAQVGSHGKREAFILAVAEGLYKLMAYKDEYEVARLYALPGFKKSLENQFEGDFKIRYYLAPPLLSRKNEKGQLVKKEFGPWLGHVFPLLARLKILRGTPFDPFGHTAERRRERALIREYRLWIRTALTHLADKPDVCIELAKLPDSIRGYGHVKERAIDEAMAKRDTLLAALSAPAHQWRASA</sequence>
<dbReference type="NCBIfam" id="NF009588">
    <property type="entry name" value="PRK13029.1"/>
    <property type="match status" value="1"/>
</dbReference>
<dbReference type="InterPro" id="IPR002880">
    <property type="entry name" value="Pyrv_Fd/Flavodoxin_OxRdtase_N"/>
</dbReference>
<dbReference type="PANTHER" id="PTHR48084:SF3">
    <property type="entry name" value="SUBUNIT OF PYRUVATE:FLAVODOXIN OXIDOREDUCTASE"/>
    <property type="match status" value="1"/>
</dbReference>
<accession>A0AB73IF71</accession>